<proteinExistence type="predicted"/>
<gene>
    <name evidence="2" type="ORF">BBK14_08030</name>
</gene>
<keyword evidence="3" id="KW-1185">Reference proteome</keyword>
<feature type="compositionally biased region" description="Low complexity" evidence="1">
    <location>
        <begin position="57"/>
        <end position="89"/>
    </location>
</feature>
<comment type="caution">
    <text evidence="2">The sequence shown here is derived from an EMBL/GenBank/DDBJ whole genome shotgun (WGS) entry which is preliminary data.</text>
</comment>
<feature type="region of interest" description="Disordered" evidence="1">
    <location>
        <begin position="37"/>
        <end position="90"/>
    </location>
</feature>
<dbReference type="Proteomes" id="UP000179769">
    <property type="component" value="Unassembled WGS sequence"/>
</dbReference>
<sequence length="170" mass="18042">MVASRSTFRFPDRVFGAHTPISAAVPVICCEIVSTDRTSSRPPHVAPHASPRRRPCSAMSSHIADSRSSAASARNTPTSSASHGSTSGAVYSGSSTPIAGLNGIIRCRTASLSAVFSMSWMSFRVAGPTGRGRVAVVSSMRRNAWSTWWERSPPSGMSPSHGLRWLTKSP</sequence>
<name>A0A1S1PMP8_9ACTN</name>
<dbReference type="EMBL" id="MAXA01000257">
    <property type="protein sequence ID" value="OHV21214.1"/>
    <property type="molecule type" value="Genomic_DNA"/>
</dbReference>
<reference evidence="3" key="1">
    <citation type="submission" date="2016-07" db="EMBL/GenBank/DDBJ databases">
        <title>Frankia sp. NRRL B-16219 Genome sequencing.</title>
        <authorList>
            <person name="Ghodhbane-Gtari F."/>
            <person name="Swanson E."/>
            <person name="Gueddou A."/>
            <person name="Louati M."/>
            <person name="Nouioui I."/>
            <person name="Hezbri K."/>
            <person name="Abebe-Akele F."/>
            <person name="Simpson S."/>
            <person name="Morris K."/>
            <person name="Thomas K."/>
            <person name="Gtari M."/>
            <person name="Tisa L.S."/>
        </authorList>
    </citation>
    <scope>NUCLEOTIDE SEQUENCE [LARGE SCALE GENOMIC DNA]</scope>
    <source>
        <strain evidence="3">NRRL B-16219</strain>
    </source>
</reference>
<evidence type="ECO:0000256" key="1">
    <source>
        <dbReference type="SAM" id="MobiDB-lite"/>
    </source>
</evidence>
<feature type="region of interest" description="Disordered" evidence="1">
    <location>
        <begin position="151"/>
        <end position="170"/>
    </location>
</feature>
<organism evidence="2 3">
    <name type="scientific">Parafrankia soli</name>
    <dbReference type="NCBI Taxonomy" id="2599596"/>
    <lineage>
        <taxon>Bacteria</taxon>
        <taxon>Bacillati</taxon>
        <taxon>Actinomycetota</taxon>
        <taxon>Actinomycetes</taxon>
        <taxon>Frankiales</taxon>
        <taxon>Frankiaceae</taxon>
        <taxon>Parafrankia</taxon>
    </lineage>
</organism>
<dbReference type="AlphaFoldDB" id="A0A1S1PMP8"/>
<evidence type="ECO:0000313" key="2">
    <source>
        <dbReference type="EMBL" id="OHV21214.1"/>
    </source>
</evidence>
<evidence type="ECO:0000313" key="3">
    <source>
        <dbReference type="Proteomes" id="UP000179769"/>
    </source>
</evidence>
<protein>
    <submittedName>
        <fullName evidence="2">Uncharacterized protein</fullName>
    </submittedName>
</protein>
<accession>A0A1S1PMP8</accession>